<protein>
    <submittedName>
        <fullName evidence="2">DUF1345 domain-containing protein</fullName>
    </submittedName>
</protein>
<keyword evidence="3" id="KW-1185">Reference proteome</keyword>
<feature type="transmembrane region" description="Helical" evidence="1">
    <location>
        <begin position="37"/>
        <end position="58"/>
    </location>
</feature>
<evidence type="ECO:0000313" key="3">
    <source>
        <dbReference type="Proteomes" id="UP001595900"/>
    </source>
</evidence>
<dbReference type="Proteomes" id="UP001595900">
    <property type="component" value="Unassembled WGS sequence"/>
</dbReference>
<dbReference type="InterPro" id="IPR009781">
    <property type="entry name" value="DUF1345"/>
</dbReference>
<keyword evidence="1" id="KW-0812">Transmembrane</keyword>
<feature type="transmembrane region" description="Helical" evidence="1">
    <location>
        <begin position="12"/>
        <end position="31"/>
    </location>
</feature>
<feature type="transmembrane region" description="Helical" evidence="1">
    <location>
        <begin position="108"/>
        <end position="130"/>
    </location>
</feature>
<proteinExistence type="predicted"/>
<evidence type="ECO:0000313" key="2">
    <source>
        <dbReference type="EMBL" id="MFC4242817.1"/>
    </source>
</evidence>
<dbReference type="RefSeq" id="WP_390227747.1">
    <property type="nucleotide sequence ID" value="NZ_JBHSCN010000003.1"/>
</dbReference>
<reference evidence="3" key="1">
    <citation type="journal article" date="2019" name="Int. J. Syst. Evol. Microbiol.">
        <title>The Global Catalogue of Microorganisms (GCM) 10K type strain sequencing project: providing services to taxonomists for standard genome sequencing and annotation.</title>
        <authorList>
            <consortium name="The Broad Institute Genomics Platform"/>
            <consortium name="The Broad Institute Genome Sequencing Center for Infectious Disease"/>
            <person name="Wu L."/>
            <person name="Ma J."/>
        </authorList>
    </citation>
    <scope>NUCLEOTIDE SEQUENCE [LARGE SCALE GENOMIC DNA]</scope>
    <source>
        <strain evidence="3">CGMCC 1.10363</strain>
    </source>
</reference>
<gene>
    <name evidence="2" type="ORF">ACFOYW_05470</name>
</gene>
<dbReference type="EMBL" id="JBHSCN010000003">
    <property type="protein sequence ID" value="MFC4242817.1"/>
    <property type="molecule type" value="Genomic_DNA"/>
</dbReference>
<dbReference type="Pfam" id="PF07077">
    <property type="entry name" value="DUF1345"/>
    <property type="match status" value="1"/>
</dbReference>
<feature type="transmembrane region" description="Helical" evidence="1">
    <location>
        <begin position="79"/>
        <end position="102"/>
    </location>
</feature>
<feature type="transmembrane region" description="Helical" evidence="1">
    <location>
        <begin position="197"/>
        <end position="218"/>
    </location>
</feature>
<comment type="caution">
    <text evidence="2">The sequence shown here is derived from an EMBL/GenBank/DDBJ whole genome shotgun (WGS) entry which is preliminary data.</text>
</comment>
<name>A0ABV8Q5U9_9MICO</name>
<keyword evidence="1" id="KW-0472">Membrane</keyword>
<sequence length="224" mass="23951">MSATNKEQPSSLAARRVSVMLAVGAVAAVIAGFTISWWYAGAIGWIIACATYILWVWIHLWPLDSDGVRAHATREDPGIVVGDLLVLSASVASLTAVALVLVRASSESGWRAAGISGIAMLSLALSWFLIHTLYAQRYAREYYAHPEGGIDFPSDDDADPIFSDFAYLAFDLGQTYQVSDTTLRSTKLRRVVLRHTLLSYLFGTVILASAINVVVGLGSGGGGS</sequence>
<accession>A0ABV8Q5U9</accession>
<keyword evidence="1" id="KW-1133">Transmembrane helix</keyword>
<organism evidence="2 3">
    <name type="scientific">Gryllotalpicola reticulitermitis</name>
    <dbReference type="NCBI Taxonomy" id="1184153"/>
    <lineage>
        <taxon>Bacteria</taxon>
        <taxon>Bacillati</taxon>
        <taxon>Actinomycetota</taxon>
        <taxon>Actinomycetes</taxon>
        <taxon>Micrococcales</taxon>
        <taxon>Microbacteriaceae</taxon>
        <taxon>Gryllotalpicola</taxon>
    </lineage>
</organism>
<evidence type="ECO:0000256" key="1">
    <source>
        <dbReference type="SAM" id="Phobius"/>
    </source>
</evidence>